<dbReference type="PANTHER" id="PTHR16128:SF5">
    <property type="entry name" value="FAD_NAD(P)-BINDING OXIDOREDUCTASE FAMILY PROTEIN"/>
    <property type="match status" value="1"/>
</dbReference>
<dbReference type="GO" id="GO:0016491">
    <property type="term" value="F:oxidoreductase activity"/>
    <property type="evidence" value="ECO:0007669"/>
    <property type="project" value="InterPro"/>
</dbReference>
<dbReference type="EMBL" id="VIWU01000001">
    <property type="protein sequence ID" value="TWF79179.1"/>
    <property type="molecule type" value="Genomic_DNA"/>
</dbReference>
<dbReference type="Pfam" id="PF13450">
    <property type="entry name" value="NAD_binding_8"/>
    <property type="match status" value="1"/>
</dbReference>
<reference evidence="3 4" key="1">
    <citation type="submission" date="2019-06" db="EMBL/GenBank/DDBJ databases">
        <title>Sequencing the genomes of 1000 actinobacteria strains.</title>
        <authorList>
            <person name="Klenk H.-P."/>
        </authorList>
    </citation>
    <scope>NUCLEOTIDE SEQUENCE [LARGE SCALE GENOMIC DNA]</scope>
    <source>
        <strain evidence="3 4">DSM 45671</strain>
    </source>
</reference>
<feature type="chain" id="PRO_5039231198" description="Amine oxidase domain-containing protein" evidence="1">
    <location>
        <begin position="17"/>
        <end position="318"/>
    </location>
</feature>
<evidence type="ECO:0000259" key="2">
    <source>
        <dbReference type="Pfam" id="PF01593"/>
    </source>
</evidence>
<sequence>MAVVVVGAGIAGTACAAELAAAGVPVRLVERAGGVGGRMGGHVVAGRPVDLGAAYFTVRDPGFEQVVRRWEAAGLARPWTSELAVLSGGTRDRAPGPQRWAAPGGLGGLVAELAAGLTVELGREVRRVGPGPIVDGEPADAVVLAMPDPQALRLLEPGHPAAARLTGRGWRPAIAVAAGWAVREWAELPAAFVNDHPVLTLIADDGRRRGDGAPVLVAHTTAAVARAHEADPDGAIGPVLDALRELLGVRSAPAWTLAHHWPHASPDGTRDEPFHLTADGIGLAGDGWGSPRVETAWRSGHLLGTELAEWVRRGRPAG</sequence>
<keyword evidence="4" id="KW-1185">Reference proteome</keyword>
<dbReference type="Pfam" id="PF01593">
    <property type="entry name" value="Amino_oxidase"/>
    <property type="match status" value="1"/>
</dbReference>
<dbReference type="Gene3D" id="3.90.660.10">
    <property type="match status" value="1"/>
</dbReference>
<dbReference type="Proteomes" id="UP000321261">
    <property type="component" value="Unassembled WGS sequence"/>
</dbReference>
<dbReference type="AlphaFoldDB" id="A0A561SWD5"/>
<keyword evidence="1" id="KW-0732">Signal</keyword>
<dbReference type="SUPFAM" id="SSF51905">
    <property type="entry name" value="FAD/NAD(P)-binding domain"/>
    <property type="match status" value="1"/>
</dbReference>
<feature type="domain" description="Amine oxidase" evidence="2">
    <location>
        <begin position="100"/>
        <end position="301"/>
    </location>
</feature>
<dbReference type="Gene3D" id="3.50.50.60">
    <property type="entry name" value="FAD/NAD(P)-binding domain"/>
    <property type="match status" value="1"/>
</dbReference>
<accession>A0A561SWD5</accession>
<proteinExistence type="predicted"/>
<gene>
    <name evidence="3" type="ORF">FHX44_115107</name>
</gene>
<feature type="signal peptide" evidence="1">
    <location>
        <begin position="1"/>
        <end position="16"/>
    </location>
</feature>
<comment type="caution">
    <text evidence="3">The sequence shown here is derived from an EMBL/GenBank/DDBJ whole genome shotgun (WGS) entry which is preliminary data.</text>
</comment>
<protein>
    <recommendedName>
        <fullName evidence="2">Amine oxidase domain-containing protein</fullName>
    </recommendedName>
</protein>
<evidence type="ECO:0000256" key="1">
    <source>
        <dbReference type="SAM" id="SignalP"/>
    </source>
</evidence>
<dbReference type="InterPro" id="IPR036188">
    <property type="entry name" value="FAD/NAD-bd_sf"/>
</dbReference>
<dbReference type="InterPro" id="IPR002937">
    <property type="entry name" value="Amino_oxidase"/>
</dbReference>
<organism evidence="3 4">
    <name type="scientific">Pseudonocardia hierapolitana</name>
    <dbReference type="NCBI Taxonomy" id="1128676"/>
    <lineage>
        <taxon>Bacteria</taxon>
        <taxon>Bacillati</taxon>
        <taxon>Actinomycetota</taxon>
        <taxon>Actinomycetes</taxon>
        <taxon>Pseudonocardiales</taxon>
        <taxon>Pseudonocardiaceae</taxon>
        <taxon>Pseudonocardia</taxon>
    </lineage>
</organism>
<dbReference type="PANTHER" id="PTHR16128">
    <property type="entry name" value="FAD/NAD(P)-BINDING OXIDOREDUCTASE FAMILY PROTEIN"/>
    <property type="match status" value="1"/>
</dbReference>
<evidence type="ECO:0000313" key="4">
    <source>
        <dbReference type="Proteomes" id="UP000321261"/>
    </source>
</evidence>
<evidence type="ECO:0000313" key="3">
    <source>
        <dbReference type="EMBL" id="TWF79179.1"/>
    </source>
</evidence>
<dbReference type="OrthoDB" id="5792777at2"/>
<name>A0A561SWD5_9PSEU</name>